<dbReference type="KEGG" id="dan:6502056"/>
<accession>B3N1K6</accession>
<protein>
    <recommendedName>
        <fullName evidence="4">Acylphosphatase-like domain-containing protein</fullName>
    </recommendedName>
</protein>
<dbReference type="Proteomes" id="UP000007801">
    <property type="component" value="Unassembled WGS sequence"/>
</dbReference>
<evidence type="ECO:0000313" key="3">
    <source>
        <dbReference type="Proteomes" id="UP000007801"/>
    </source>
</evidence>
<dbReference type="OMA" id="WVEESCI"/>
<dbReference type="eggNOG" id="ENOG502TBKW">
    <property type="taxonomic scope" value="Eukaryota"/>
</dbReference>
<dbReference type="EMBL" id="CH902660">
    <property type="protein sequence ID" value="EDV30115.1"/>
    <property type="molecule type" value="Genomic_DNA"/>
</dbReference>
<feature type="region of interest" description="Disordered" evidence="1">
    <location>
        <begin position="129"/>
        <end position="162"/>
    </location>
</feature>
<gene>
    <name evidence="2" type="primary">Dana\GF19296</name>
    <name evidence="2" type="synonym">dana_GLEANR_21160</name>
    <name evidence="2" type="ORF">GF19296</name>
</gene>
<reference evidence="2 3" key="1">
    <citation type="journal article" date="2007" name="Nature">
        <title>Evolution of genes and genomes on the Drosophila phylogeny.</title>
        <authorList>
            <consortium name="Drosophila 12 Genomes Consortium"/>
            <person name="Clark A.G."/>
            <person name="Eisen M.B."/>
            <person name="Smith D.R."/>
            <person name="Bergman C.M."/>
            <person name="Oliver B."/>
            <person name="Markow T.A."/>
            <person name="Kaufman T.C."/>
            <person name="Kellis M."/>
            <person name="Gelbart W."/>
            <person name="Iyer V.N."/>
            <person name="Pollard D.A."/>
            <person name="Sackton T.B."/>
            <person name="Larracuente A.M."/>
            <person name="Singh N.D."/>
            <person name="Abad J.P."/>
            <person name="Abt D.N."/>
            <person name="Adryan B."/>
            <person name="Aguade M."/>
            <person name="Akashi H."/>
            <person name="Anderson W.W."/>
            <person name="Aquadro C.F."/>
            <person name="Ardell D.H."/>
            <person name="Arguello R."/>
            <person name="Artieri C.G."/>
            <person name="Barbash D.A."/>
            <person name="Barker D."/>
            <person name="Barsanti P."/>
            <person name="Batterham P."/>
            <person name="Batzoglou S."/>
            <person name="Begun D."/>
            <person name="Bhutkar A."/>
            <person name="Blanco E."/>
            <person name="Bosak S.A."/>
            <person name="Bradley R.K."/>
            <person name="Brand A.D."/>
            <person name="Brent M.R."/>
            <person name="Brooks A.N."/>
            <person name="Brown R.H."/>
            <person name="Butlin R.K."/>
            <person name="Caggese C."/>
            <person name="Calvi B.R."/>
            <person name="Bernardo de Carvalho A."/>
            <person name="Caspi A."/>
            <person name="Castrezana S."/>
            <person name="Celniker S.E."/>
            <person name="Chang J.L."/>
            <person name="Chapple C."/>
            <person name="Chatterji S."/>
            <person name="Chinwalla A."/>
            <person name="Civetta A."/>
            <person name="Clifton S.W."/>
            <person name="Comeron J.M."/>
            <person name="Costello J.C."/>
            <person name="Coyne J.A."/>
            <person name="Daub J."/>
            <person name="David R.G."/>
            <person name="Delcher A.L."/>
            <person name="Delehaunty K."/>
            <person name="Do C.B."/>
            <person name="Ebling H."/>
            <person name="Edwards K."/>
            <person name="Eickbush T."/>
            <person name="Evans J.D."/>
            <person name="Filipski A."/>
            <person name="Findeiss S."/>
            <person name="Freyhult E."/>
            <person name="Fulton L."/>
            <person name="Fulton R."/>
            <person name="Garcia A.C."/>
            <person name="Gardiner A."/>
            <person name="Garfield D.A."/>
            <person name="Garvin B.E."/>
            <person name="Gibson G."/>
            <person name="Gilbert D."/>
            <person name="Gnerre S."/>
            <person name="Godfrey J."/>
            <person name="Good R."/>
            <person name="Gotea V."/>
            <person name="Gravely B."/>
            <person name="Greenberg A.J."/>
            <person name="Griffiths-Jones S."/>
            <person name="Gross S."/>
            <person name="Guigo R."/>
            <person name="Gustafson E.A."/>
            <person name="Haerty W."/>
            <person name="Hahn M.W."/>
            <person name="Halligan D.L."/>
            <person name="Halpern A.L."/>
            <person name="Halter G.M."/>
            <person name="Han M.V."/>
            <person name="Heger A."/>
            <person name="Hillier L."/>
            <person name="Hinrichs A.S."/>
            <person name="Holmes I."/>
            <person name="Hoskins R.A."/>
            <person name="Hubisz M.J."/>
            <person name="Hultmark D."/>
            <person name="Huntley M.A."/>
            <person name="Jaffe D.B."/>
            <person name="Jagadeeshan S."/>
            <person name="Jeck W.R."/>
            <person name="Johnson J."/>
            <person name="Jones C.D."/>
            <person name="Jordan W.C."/>
            <person name="Karpen G.H."/>
            <person name="Kataoka E."/>
            <person name="Keightley P.D."/>
            <person name="Kheradpour P."/>
            <person name="Kirkness E.F."/>
            <person name="Koerich L.B."/>
            <person name="Kristiansen K."/>
            <person name="Kudrna D."/>
            <person name="Kulathinal R.J."/>
            <person name="Kumar S."/>
            <person name="Kwok R."/>
            <person name="Lander E."/>
            <person name="Langley C.H."/>
            <person name="Lapoint R."/>
            <person name="Lazzaro B.P."/>
            <person name="Lee S.J."/>
            <person name="Levesque L."/>
            <person name="Li R."/>
            <person name="Lin C.F."/>
            <person name="Lin M.F."/>
            <person name="Lindblad-Toh K."/>
            <person name="Llopart A."/>
            <person name="Long M."/>
            <person name="Low L."/>
            <person name="Lozovsky E."/>
            <person name="Lu J."/>
            <person name="Luo M."/>
            <person name="Machado C.A."/>
            <person name="Makalowski W."/>
            <person name="Marzo M."/>
            <person name="Matsuda M."/>
            <person name="Matzkin L."/>
            <person name="McAllister B."/>
            <person name="McBride C.S."/>
            <person name="McKernan B."/>
            <person name="McKernan K."/>
            <person name="Mendez-Lago M."/>
            <person name="Minx P."/>
            <person name="Mollenhauer M.U."/>
            <person name="Montooth K."/>
            <person name="Mount S.M."/>
            <person name="Mu X."/>
            <person name="Myers E."/>
            <person name="Negre B."/>
            <person name="Newfeld S."/>
            <person name="Nielsen R."/>
            <person name="Noor M.A."/>
            <person name="O'Grady P."/>
            <person name="Pachter L."/>
            <person name="Papaceit M."/>
            <person name="Parisi M.J."/>
            <person name="Parisi M."/>
            <person name="Parts L."/>
            <person name="Pedersen J.S."/>
            <person name="Pesole G."/>
            <person name="Phillippy A.M."/>
            <person name="Ponting C.P."/>
            <person name="Pop M."/>
            <person name="Porcelli D."/>
            <person name="Powell J.R."/>
            <person name="Prohaska S."/>
            <person name="Pruitt K."/>
            <person name="Puig M."/>
            <person name="Quesneville H."/>
            <person name="Ram K.R."/>
            <person name="Rand D."/>
            <person name="Rasmussen M.D."/>
            <person name="Reed L.K."/>
            <person name="Reenan R."/>
            <person name="Reily A."/>
            <person name="Remington K.A."/>
            <person name="Rieger T.T."/>
            <person name="Ritchie M.G."/>
            <person name="Robin C."/>
            <person name="Rogers Y.H."/>
            <person name="Rohde C."/>
            <person name="Rozas J."/>
            <person name="Rubenfield M.J."/>
            <person name="Ruiz A."/>
            <person name="Russo S."/>
            <person name="Salzberg S.L."/>
            <person name="Sanchez-Gracia A."/>
            <person name="Saranga D.J."/>
            <person name="Sato H."/>
            <person name="Schaeffer S.W."/>
            <person name="Schatz M.C."/>
            <person name="Schlenke T."/>
            <person name="Schwartz R."/>
            <person name="Segarra C."/>
            <person name="Singh R.S."/>
            <person name="Sirot L."/>
            <person name="Sirota M."/>
            <person name="Sisneros N.B."/>
            <person name="Smith C.D."/>
            <person name="Smith T.F."/>
            <person name="Spieth J."/>
            <person name="Stage D.E."/>
            <person name="Stark A."/>
            <person name="Stephan W."/>
            <person name="Strausberg R.L."/>
            <person name="Strempel S."/>
            <person name="Sturgill D."/>
            <person name="Sutton G."/>
            <person name="Sutton G.G."/>
            <person name="Tao W."/>
            <person name="Teichmann S."/>
            <person name="Tobari Y.N."/>
            <person name="Tomimura Y."/>
            <person name="Tsolas J.M."/>
            <person name="Valente V.L."/>
            <person name="Venter E."/>
            <person name="Venter J.C."/>
            <person name="Vicario S."/>
            <person name="Vieira F.G."/>
            <person name="Vilella A.J."/>
            <person name="Villasante A."/>
            <person name="Walenz B."/>
            <person name="Wang J."/>
            <person name="Wasserman M."/>
            <person name="Watts T."/>
            <person name="Wilson D."/>
            <person name="Wilson R.K."/>
            <person name="Wing R.A."/>
            <person name="Wolfner M.F."/>
            <person name="Wong A."/>
            <person name="Wong G.K."/>
            <person name="Wu C.I."/>
            <person name="Wu G."/>
            <person name="Yamamoto D."/>
            <person name="Yang H.P."/>
            <person name="Yang S.P."/>
            <person name="Yorke J.A."/>
            <person name="Yoshida K."/>
            <person name="Zdobnov E."/>
            <person name="Zhang P."/>
            <person name="Zhang Y."/>
            <person name="Zimin A.V."/>
            <person name="Baldwin J."/>
            <person name="Abdouelleil A."/>
            <person name="Abdulkadir J."/>
            <person name="Abebe A."/>
            <person name="Abera B."/>
            <person name="Abreu J."/>
            <person name="Acer S.C."/>
            <person name="Aftuck L."/>
            <person name="Alexander A."/>
            <person name="An P."/>
            <person name="Anderson E."/>
            <person name="Anderson S."/>
            <person name="Arachi H."/>
            <person name="Azer M."/>
            <person name="Bachantsang P."/>
            <person name="Barry A."/>
            <person name="Bayul T."/>
            <person name="Berlin A."/>
            <person name="Bessette D."/>
            <person name="Bloom T."/>
            <person name="Blye J."/>
            <person name="Boguslavskiy L."/>
            <person name="Bonnet C."/>
            <person name="Boukhgalter B."/>
            <person name="Bourzgui I."/>
            <person name="Brown A."/>
            <person name="Cahill P."/>
            <person name="Channer S."/>
            <person name="Cheshatsang Y."/>
            <person name="Chuda L."/>
            <person name="Citroen M."/>
            <person name="Collymore A."/>
            <person name="Cooke P."/>
            <person name="Costello M."/>
            <person name="D'Aco K."/>
            <person name="Daza R."/>
            <person name="De Haan G."/>
            <person name="DeGray S."/>
            <person name="DeMaso C."/>
            <person name="Dhargay N."/>
            <person name="Dooley K."/>
            <person name="Dooley E."/>
            <person name="Doricent M."/>
            <person name="Dorje P."/>
            <person name="Dorjee K."/>
            <person name="Dupes A."/>
            <person name="Elong R."/>
            <person name="Falk J."/>
            <person name="Farina A."/>
            <person name="Faro S."/>
            <person name="Ferguson D."/>
            <person name="Fisher S."/>
            <person name="Foley C.D."/>
            <person name="Franke A."/>
            <person name="Friedrich D."/>
            <person name="Gadbois L."/>
            <person name="Gearin G."/>
            <person name="Gearin C.R."/>
            <person name="Giannoukos G."/>
            <person name="Goode T."/>
            <person name="Graham J."/>
            <person name="Grandbois E."/>
            <person name="Grewal S."/>
            <person name="Gyaltsen K."/>
            <person name="Hafez N."/>
            <person name="Hagos B."/>
            <person name="Hall J."/>
            <person name="Henson C."/>
            <person name="Hollinger A."/>
            <person name="Honan T."/>
            <person name="Huard M.D."/>
            <person name="Hughes L."/>
            <person name="Hurhula B."/>
            <person name="Husby M.E."/>
            <person name="Kamat A."/>
            <person name="Kanga B."/>
            <person name="Kashin S."/>
            <person name="Khazanovich D."/>
            <person name="Kisner P."/>
            <person name="Lance K."/>
            <person name="Lara M."/>
            <person name="Lee W."/>
            <person name="Lennon N."/>
            <person name="Letendre F."/>
            <person name="LeVine R."/>
            <person name="Lipovsky A."/>
            <person name="Liu X."/>
            <person name="Liu J."/>
            <person name="Liu S."/>
            <person name="Lokyitsang T."/>
            <person name="Lokyitsang Y."/>
            <person name="Lubonja R."/>
            <person name="Lui A."/>
            <person name="MacDonald P."/>
            <person name="Magnisalis V."/>
            <person name="Maru K."/>
            <person name="Matthews C."/>
            <person name="McCusker W."/>
            <person name="McDonough S."/>
            <person name="Mehta T."/>
            <person name="Meldrim J."/>
            <person name="Meneus L."/>
            <person name="Mihai O."/>
            <person name="Mihalev A."/>
            <person name="Mihova T."/>
            <person name="Mittelman R."/>
            <person name="Mlenga V."/>
            <person name="Montmayeur A."/>
            <person name="Mulrain L."/>
            <person name="Navidi A."/>
            <person name="Naylor J."/>
            <person name="Negash T."/>
            <person name="Nguyen T."/>
            <person name="Nguyen N."/>
            <person name="Nicol R."/>
            <person name="Norbu C."/>
            <person name="Norbu N."/>
            <person name="Novod N."/>
            <person name="O'Neill B."/>
            <person name="Osman S."/>
            <person name="Markiewicz E."/>
            <person name="Oyono O.L."/>
            <person name="Patti C."/>
            <person name="Phunkhang P."/>
            <person name="Pierre F."/>
            <person name="Priest M."/>
            <person name="Raghuraman S."/>
            <person name="Rege F."/>
            <person name="Reyes R."/>
            <person name="Rise C."/>
            <person name="Rogov P."/>
            <person name="Ross K."/>
            <person name="Ryan E."/>
            <person name="Settipalli S."/>
            <person name="Shea T."/>
            <person name="Sherpa N."/>
            <person name="Shi L."/>
            <person name="Shih D."/>
            <person name="Sparrow T."/>
            <person name="Spaulding J."/>
            <person name="Stalker J."/>
            <person name="Stange-Thomann N."/>
            <person name="Stavropoulos S."/>
            <person name="Stone C."/>
            <person name="Strader C."/>
            <person name="Tesfaye S."/>
            <person name="Thomson T."/>
            <person name="Thoulutsang Y."/>
            <person name="Thoulutsang D."/>
            <person name="Topham K."/>
            <person name="Topping I."/>
            <person name="Tsamla T."/>
            <person name="Vassiliev H."/>
            <person name="Vo A."/>
            <person name="Wangchuk T."/>
            <person name="Wangdi T."/>
            <person name="Weiand M."/>
            <person name="Wilkinson J."/>
            <person name="Wilson A."/>
            <person name="Yadav S."/>
            <person name="Young G."/>
            <person name="Yu Q."/>
            <person name="Zembek L."/>
            <person name="Zhong D."/>
            <person name="Zimmer A."/>
            <person name="Zwirko Z."/>
            <person name="Jaffe D.B."/>
            <person name="Alvarez P."/>
            <person name="Brockman W."/>
            <person name="Butler J."/>
            <person name="Chin C."/>
            <person name="Gnerre S."/>
            <person name="Grabherr M."/>
            <person name="Kleber M."/>
            <person name="Mauceli E."/>
            <person name="MacCallum I."/>
        </authorList>
    </citation>
    <scope>NUCLEOTIDE SEQUENCE [LARGE SCALE GENOMIC DNA]</scope>
    <source>
        <strain evidence="3">Tucson 14024-0371.13</strain>
    </source>
</reference>
<evidence type="ECO:0000313" key="2">
    <source>
        <dbReference type="EMBL" id="EDV30115.1"/>
    </source>
</evidence>
<dbReference type="PhylomeDB" id="B3N1K6"/>
<evidence type="ECO:0008006" key="4">
    <source>
        <dbReference type="Google" id="ProtNLM"/>
    </source>
</evidence>
<feature type="compositionally biased region" description="Basic and acidic residues" evidence="1">
    <location>
        <begin position="129"/>
        <end position="144"/>
    </location>
</feature>
<feature type="compositionally biased region" description="Polar residues" evidence="1">
    <location>
        <begin position="151"/>
        <end position="162"/>
    </location>
</feature>
<dbReference type="GeneID" id="6502056"/>
<organism evidence="2 3">
    <name type="scientific">Drosophila ananassae</name>
    <name type="common">Fruit fly</name>
    <dbReference type="NCBI Taxonomy" id="7217"/>
    <lineage>
        <taxon>Eukaryota</taxon>
        <taxon>Metazoa</taxon>
        <taxon>Ecdysozoa</taxon>
        <taxon>Arthropoda</taxon>
        <taxon>Hexapoda</taxon>
        <taxon>Insecta</taxon>
        <taxon>Pterygota</taxon>
        <taxon>Neoptera</taxon>
        <taxon>Endopterygota</taxon>
        <taxon>Diptera</taxon>
        <taxon>Brachycera</taxon>
        <taxon>Muscomorpha</taxon>
        <taxon>Ephydroidea</taxon>
        <taxon>Drosophilidae</taxon>
        <taxon>Drosophila</taxon>
        <taxon>Sophophora</taxon>
    </lineage>
</organism>
<dbReference type="OrthoDB" id="7863224at2759"/>
<sequence>MCAKVSEKWTLYHDIVKRTEFKLYHIIRRTHFRRKFLIRCHKSNITGFVIYDNDGRDAFGVLEGLPDDINQMKVWILGRFIPEPYGERATFSAYEICFNPDRQPFCQRFSVPDHERLLADIYEDSIVKPEGRAKQRSDAEGSDKESDDESVTGSGSDFSGSD</sequence>
<name>B3N1K6_DROAN</name>
<evidence type="ECO:0000256" key="1">
    <source>
        <dbReference type="SAM" id="MobiDB-lite"/>
    </source>
</evidence>
<dbReference type="InParanoid" id="B3N1K6"/>
<proteinExistence type="predicted"/>
<keyword evidence="3" id="KW-1185">Reference proteome</keyword>
<dbReference type="AlphaFoldDB" id="B3N1K6"/>
<dbReference type="HOGENOM" id="CLU_1556918_0_0_1"/>